<feature type="compositionally biased region" description="Polar residues" evidence="2">
    <location>
        <begin position="1075"/>
        <end position="1085"/>
    </location>
</feature>
<dbReference type="OrthoDB" id="1658288at2759"/>
<sequence>MWTHIWLTIHFFAYFLDQQFNYQFIDLMFIKQHQQKLQTRSISNASGHSNGRMSIMPSMQNNTINAIWDINQIGQELDCHDDPILNEALELITNRQVNQAILLLTQMIADGKKYLGQQSQVQVITKVTLLIVSSAMSILENDPASALLLLLGCDQMFKGLTPKQQGYLRVQILNGLGCYYRRVGQMEKALKELECALAVIRKYNLKEVAVTHLNLSVVLSLVEEHEGALENAKKAVAESHKEYQFYIKNHVSMQNFKFQRCVSALSISFYNVGVQEQHFQKYQFALQAYASAFKVAEDNLGIHHYLTIQLKAIYEEFARQLAIAEAQKIAITSLNHKFQIRANVTSQYAQSALRNQNTDTAKKVSDRLFQSETKRLGHSLRPQSAIMTQSQAPKLKAFEITKKEAFTIKKQMSATNRTLNQVSEENLKTDTEIAEKAKVLQQDIENLKILAQKEQEELKFIQDQKQRELQKLEAFRYMNQQIQQQKLQKNTPQTSREIKKSSEQQKQIFNTDPFIQEQLDDSEPQPLVAVQTVNNRESKTDEEEEHYLTTEKFNEKIKNEINQDYDKKRSSMTRDETLQSFTKKLDYDQESSSKNNFGQQNISCKQIDDLEEIVEDVNEVNLQQNQQIVENKVDQIIQQTANKLDEEQRLQHIIMIQKQWRSSNSKLKSRIQKIQSKYQEAIDHHYIKIKDQNNNLMHNGYLFIAWNSQEQTQIDLIFYDLFTLRKSRRKSNDISQKLDHIFILSLNSTFQLNKQQIIQLQDELQPFFIVTSSQFSLSSMDPFIQFKDKNSDNQIRFDFNLLKLEQILPKLEEQQLNYNTPITIADIQQFNSDSIVVQKAAHTNPDQIFTKVEPFQDVPLVQEQIDEEEFVQNNQNSQAGSVKKEQIEEEQHQNSEGDVEKENSNDERINQTGQFNNNLFSSQGILSEFDKNEDENQKQKQTQQTEVNQNLDFTLQLNQMSANNSMVGSNNIGEADNCNQQQQSVLQNNIPNGNKEKVSANNTIIEEDEDEKKEHEVNEIQQQEESTEQNNKKFFNATHNLASKNEISHNNIEDDKKSDPQSQQSESQMGSQTSIGQKHQTQTLAVPNDDKKMFAKQVSLQLPDLMKDDISQHSDDEISLTNNYTFEKIGVITGINKNDGSLFQINIFINKEQELFQAKAEDVKVKSTYFKVENVKKTIKKPQKYLKGYIVNWHNENVLKVYTKAHEKAVIKLQKKFKFDHYRRHVTFKLAKSNIEGSLYVGSRKQVIYLAIETKSTQQRNSYSFKNENYSQFVNRISFRVLNNLKYSEEKGIYLLQEPQHRILAQNLQSKIFKLLKPENAFEFIGYGLLNGIYDSVHKKIIIASDNRKTQPSQVDIPKTVQGDQLIQFAQDLLNRSFIIQSNNETCVVYYEEKDEDQAKIIQKKLFMYQTIRKMIINYHRMNHGQIEQQAVTVELQRKLKKYFGISCQNKFYQIGKLSEPQIKNLITNFRRIISTFIIYQNDQVELDIESIKEFVNDGQFTNLLRMDLKSVVHQI</sequence>
<feature type="compositionally biased region" description="Polar residues" evidence="2">
    <location>
        <begin position="871"/>
        <end position="880"/>
    </location>
</feature>
<protein>
    <recommendedName>
        <fullName evidence="6">Tetratricopeptide repeat protein</fullName>
    </recommendedName>
</protein>
<evidence type="ECO:0000313" key="5">
    <source>
        <dbReference type="Proteomes" id="UP000683925"/>
    </source>
</evidence>
<feature type="compositionally biased region" description="Low complexity" evidence="2">
    <location>
        <begin position="483"/>
        <end position="494"/>
    </location>
</feature>
<accession>A0A8S1VDR0</accession>
<feature type="signal peptide" evidence="3">
    <location>
        <begin position="1"/>
        <end position="18"/>
    </location>
</feature>
<feature type="region of interest" description="Disordered" evidence="2">
    <location>
        <begin position="871"/>
        <end position="917"/>
    </location>
</feature>
<dbReference type="InterPro" id="IPR019734">
    <property type="entry name" value="TPR_rpt"/>
</dbReference>
<gene>
    <name evidence="4" type="ORF">POCTA_138.1.T0660095</name>
</gene>
<evidence type="ECO:0000256" key="3">
    <source>
        <dbReference type="SAM" id="SignalP"/>
    </source>
</evidence>
<feature type="compositionally biased region" description="Low complexity" evidence="2">
    <location>
        <begin position="1061"/>
        <end position="1074"/>
    </location>
</feature>
<feature type="chain" id="PRO_5035944333" description="Tetratricopeptide repeat protein" evidence="3">
    <location>
        <begin position="19"/>
        <end position="1516"/>
    </location>
</feature>
<proteinExistence type="predicted"/>
<comment type="caution">
    <text evidence="4">The sequence shown here is derived from an EMBL/GenBank/DDBJ whole genome shotgun (WGS) entry which is preliminary data.</text>
</comment>
<feature type="compositionally biased region" description="Basic and acidic residues" evidence="2">
    <location>
        <begin position="882"/>
        <end position="909"/>
    </location>
</feature>
<feature type="coiled-coil region" evidence="1">
    <location>
        <begin position="437"/>
        <end position="471"/>
    </location>
</feature>
<name>A0A8S1VDR0_PAROT</name>
<evidence type="ECO:0000256" key="1">
    <source>
        <dbReference type="SAM" id="Coils"/>
    </source>
</evidence>
<evidence type="ECO:0008006" key="6">
    <source>
        <dbReference type="Google" id="ProtNLM"/>
    </source>
</evidence>
<feature type="coiled-coil region" evidence="1">
    <location>
        <begin position="186"/>
        <end position="242"/>
    </location>
</feature>
<dbReference type="EMBL" id="CAJJDP010000065">
    <property type="protein sequence ID" value="CAD8175858.1"/>
    <property type="molecule type" value="Genomic_DNA"/>
</dbReference>
<feature type="compositionally biased region" description="Polar residues" evidence="2">
    <location>
        <begin position="1019"/>
        <end position="1030"/>
    </location>
</feature>
<dbReference type="SMART" id="SM00028">
    <property type="entry name" value="TPR"/>
    <property type="match status" value="3"/>
</dbReference>
<dbReference type="OMA" id="VNWHNEN"/>
<dbReference type="Proteomes" id="UP000683925">
    <property type="component" value="Unassembled WGS sequence"/>
</dbReference>
<reference evidence="4" key="1">
    <citation type="submission" date="2021-01" db="EMBL/GenBank/DDBJ databases">
        <authorList>
            <consortium name="Genoscope - CEA"/>
            <person name="William W."/>
        </authorList>
    </citation>
    <scope>NUCLEOTIDE SEQUENCE</scope>
</reference>
<feature type="region of interest" description="Disordered" evidence="2">
    <location>
        <begin position="1051"/>
        <end position="1089"/>
    </location>
</feature>
<evidence type="ECO:0000256" key="2">
    <source>
        <dbReference type="SAM" id="MobiDB-lite"/>
    </source>
</evidence>
<feature type="region of interest" description="Disordered" evidence="2">
    <location>
        <begin position="483"/>
        <end position="504"/>
    </location>
</feature>
<evidence type="ECO:0000313" key="4">
    <source>
        <dbReference type="EMBL" id="CAD8175858.1"/>
    </source>
</evidence>
<organism evidence="4 5">
    <name type="scientific">Paramecium octaurelia</name>
    <dbReference type="NCBI Taxonomy" id="43137"/>
    <lineage>
        <taxon>Eukaryota</taxon>
        <taxon>Sar</taxon>
        <taxon>Alveolata</taxon>
        <taxon>Ciliophora</taxon>
        <taxon>Intramacronucleata</taxon>
        <taxon>Oligohymenophorea</taxon>
        <taxon>Peniculida</taxon>
        <taxon>Parameciidae</taxon>
        <taxon>Paramecium</taxon>
    </lineage>
</organism>
<keyword evidence="5" id="KW-1185">Reference proteome</keyword>
<keyword evidence="1" id="KW-0175">Coiled coil</keyword>
<keyword evidence="3" id="KW-0732">Signal</keyword>
<feature type="region of interest" description="Disordered" evidence="2">
    <location>
        <begin position="1006"/>
        <end position="1030"/>
    </location>
</feature>